<gene>
    <name evidence="2" type="ORF">AARE701A_LOCUS4153</name>
</gene>
<protein>
    <submittedName>
        <fullName evidence="2">Uncharacterized protein</fullName>
    </submittedName>
</protein>
<evidence type="ECO:0000313" key="2">
    <source>
        <dbReference type="EMBL" id="CAE5962412.1"/>
    </source>
</evidence>
<feature type="region of interest" description="Disordered" evidence="1">
    <location>
        <begin position="67"/>
        <end position="115"/>
    </location>
</feature>
<feature type="compositionally biased region" description="Basic and acidic residues" evidence="1">
    <location>
        <begin position="67"/>
        <end position="101"/>
    </location>
</feature>
<reference evidence="2" key="1">
    <citation type="submission" date="2021-01" db="EMBL/GenBank/DDBJ databases">
        <authorList>
            <person name="Bezrukov I."/>
        </authorList>
    </citation>
    <scope>NUCLEOTIDE SEQUENCE</scope>
</reference>
<evidence type="ECO:0000256" key="1">
    <source>
        <dbReference type="SAM" id="MobiDB-lite"/>
    </source>
</evidence>
<name>A0A8S1ZVQ9_ARAAE</name>
<proteinExistence type="predicted"/>
<organism evidence="2 3">
    <name type="scientific">Arabidopsis arenosa</name>
    <name type="common">Sand rock-cress</name>
    <name type="synonym">Cardaminopsis arenosa</name>
    <dbReference type="NCBI Taxonomy" id="38785"/>
    <lineage>
        <taxon>Eukaryota</taxon>
        <taxon>Viridiplantae</taxon>
        <taxon>Streptophyta</taxon>
        <taxon>Embryophyta</taxon>
        <taxon>Tracheophyta</taxon>
        <taxon>Spermatophyta</taxon>
        <taxon>Magnoliopsida</taxon>
        <taxon>eudicotyledons</taxon>
        <taxon>Gunneridae</taxon>
        <taxon>Pentapetalae</taxon>
        <taxon>rosids</taxon>
        <taxon>malvids</taxon>
        <taxon>Brassicales</taxon>
        <taxon>Brassicaceae</taxon>
        <taxon>Camelineae</taxon>
        <taxon>Arabidopsis</taxon>
    </lineage>
</organism>
<accession>A0A8S1ZVQ9</accession>
<sequence>MATVEVKQVALVAGENIEVTAVSESVPAPVTESEEPVEVTNKDLLIVETEKAPLETLTMVEEESKAEEVVEAKKEEEKKTEEAPVVVEEEKKPEAEEEKLTEVATVAAPVEKADE</sequence>
<dbReference type="AlphaFoldDB" id="A0A8S1ZVQ9"/>
<evidence type="ECO:0000313" key="3">
    <source>
        <dbReference type="Proteomes" id="UP000682877"/>
    </source>
</evidence>
<dbReference type="EMBL" id="LR999452">
    <property type="protein sequence ID" value="CAE5962412.1"/>
    <property type="molecule type" value="Genomic_DNA"/>
</dbReference>
<dbReference type="Proteomes" id="UP000682877">
    <property type="component" value="Chromosome 2"/>
</dbReference>
<keyword evidence="3" id="KW-1185">Reference proteome</keyword>